<keyword evidence="2" id="KW-1185">Reference proteome</keyword>
<comment type="caution">
    <text evidence="1">The sequence shown here is derived from an EMBL/GenBank/DDBJ whole genome shotgun (WGS) entry which is preliminary data.</text>
</comment>
<evidence type="ECO:0000313" key="2">
    <source>
        <dbReference type="Proteomes" id="UP000789375"/>
    </source>
</evidence>
<dbReference type="EMBL" id="CAJVPP010000949">
    <property type="protein sequence ID" value="CAG8523830.1"/>
    <property type="molecule type" value="Genomic_DNA"/>
</dbReference>
<gene>
    <name evidence="1" type="ORF">FMOSSE_LOCUS5169</name>
</gene>
<dbReference type="AlphaFoldDB" id="A0A9N9AC65"/>
<proteinExistence type="predicted"/>
<sequence length="39" mass="4369">APFEQQERRTYLSSNFTSACTTPSKIGTGFTGFNPILHY</sequence>
<accession>A0A9N9AC65</accession>
<name>A0A9N9AC65_FUNMO</name>
<evidence type="ECO:0000313" key="1">
    <source>
        <dbReference type="EMBL" id="CAG8523830.1"/>
    </source>
</evidence>
<reference evidence="1" key="1">
    <citation type="submission" date="2021-06" db="EMBL/GenBank/DDBJ databases">
        <authorList>
            <person name="Kallberg Y."/>
            <person name="Tangrot J."/>
            <person name="Rosling A."/>
        </authorList>
    </citation>
    <scope>NUCLEOTIDE SEQUENCE</scope>
    <source>
        <strain evidence="1">87-6 pot B 2015</strain>
    </source>
</reference>
<dbReference type="Proteomes" id="UP000789375">
    <property type="component" value="Unassembled WGS sequence"/>
</dbReference>
<organism evidence="1 2">
    <name type="scientific">Funneliformis mosseae</name>
    <name type="common">Endomycorrhizal fungus</name>
    <name type="synonym">Glomus mosseae</name>
    <dbReference type="NCBI Taxonomy" id="27381"/>
    <lineage>
        <taxon>Eukaryota</taxon>
        <taxon>Fungi</taxon>
        <taxon>Fungi incertae sedis</taxon>
        <taxon>Mucoromycota</taxon>
        <taxon>Glomeromycotina</taxon>
        <taxon>Glomeromycetes</taxon>
        <taxon>Glomerales</taxon>
        <taxon>Glomeraceae</taxon>
        <taxon>Funneliformis</taxon>
    </lineage>
</organism>
<protein>
    <submittedName>
        <fullName evidence="1">5977_t:CDS:1</fullName>
    </submittedName>
</protein>
<feature type="non-terminal residue" evidence="1">
    <location>
        <position position="1"/>
    </location>
</feature>